<dbReference type="Pfam" id="PF20698">
    <property type="entry name" value="PIN-TPR-GreABC"/>
    <property type="match status" value="1"/>
</dbReference>
<name>A0A1C4XAI7_9ACTN</name>
<dbReference type="Gene3D" id="1.25.40.10">
    <property type="entry name" value="Tetratricopeptide repeat domain"/>
    <property type="match status" value="1"/>
</dbReference>
<proteinExistence type="predicted"/>
<organism evidence="2 3">
    <name type="scientific">Micromonospora marina</name>
    <dbReference type="NCBI Taxonomy" id="307120"/>
    <lineage>
        <taxon>Bacteria</taxon>
        <taxon>Bacillati</taxon>
        <taxon>Actinomycetota</taxon>
        <taxon>Actinomycetes</taxon>
        <taxon>Micromonosporales</taxon>
        <taxon>Micromonosporaceae</taxon>
        <taxon>Micromonospora</taxon>
    </lineage>
</organism>
<accession>A0A1C4XAI7</accession>
<dbReference type="Proteomes" id="UP000198551">
    <property type="component" value="Unassembled WGS sequence"/>
</dbReference>
<gene>
    <name evidence="2" type="ORF">GA0070215_1072</name>
</gene>
<dbReference type="InterPro" id="IPR048987">
    <property type="entry name" value="PIN-TPR-GreABC"/>
</dbReference>
<dbReference type="EMBL" id="FMCV01000007">
    <property type="protein sequence ID" value="SCF05211.1"/>
    <property type="molecule type" value="Genomic_DNA"/>
</dbReference>
<keyword evidence="3" id="KW-1185">Reference proteome</keyword>
<protein>
    <recommendedName>
        <fullName evidence="1">PIN domain-containing protein</fullName>
    </recommendedName>
</protein>
<feature type="domain" description="PIN" evidence="1">
    <location>
        <begin position="1009"/>
        <end position="1146"/>
    </location>
</feature>
<sequence length="1358" mass="148127">MRPTDRGYASPYSTGGGGTTLEHAYGALLLAAMLLRHPVAGLGDEFTVREVRFQQGTTCPVDDLVVLGDCTPNSRTLYVGVRRTPTIGGGNAPFVTLLANYLRMVIDRHAGLDTGRERLGLALAAPHTGAVEVAQLAFLARRQPDDPAFRRAVAAPRATNVKIRKRLKALDAAVTAAAAQGGIPLPDTAARDALTWRLLKALRIIELRLEGDDQADRTAVVSRLVSLAGDPSRAVAVWRRLRELSAEYAQTAATVTHDMLVRDVHTLVSIAPLTPAFAPAVVRDEQMYERLQQLPALHGPRLLAAWRDDQTLAWRLITAVTAVEDRPAEVLRQWQASRPAWLGVASWQVQLAAGELAASYGSGILAADLFTAAATQGAPRRALWLARAAMIYDEHGSDDGRQAALASLPRPVAEGEPFAGAVVALFAGDRDTAVRIIEAWAPEEPSDRTLRAALRLRLAARDDAAPVLDRPTIDRGLHVLAEALRDQWAAGLAVARAQMLIIRARRSESPNWDADLREARSLAIRARDDRRTYRGDSPEAVAVACHASLLLMDLRRVLDLGAPDGEANAYEAASAEVCQYVAMAAIQFGQLDLARQRAEQVPDGPGRAQIDAYLAQADGRDPQPHWWRAAELADGSDEQLAQALLGLAQIGIDGLTRYAAFARRYPDEAVELRAMTELAAGRPGSAILQLRDRRRSSVTAALNLAQAYQAAGQLDDQVQTLRDAADHFGDRSLRLSAAEVLARAGRSDEAEQELTALLAAAEPDWSGRADALRLVAQLASDSGRLDRLCGLLRTVVQIEPEDTRSRWALVRTQMNRGDVAEAWRALHEAPQPLDPSNTADARAWIQLHRRRGQPVETVVGCLRLLRRFGDDEQFVAFALMNLMLPWPEAVELPDRLRAQLAAESEQFFQRWPDSRHLRRLQSADFDQLRTDMIAMMRRTGDQQMLWRRLAHGLARGQVPLARLAAAAQRSYAEICLRRGDGILPAHVPDHGEFTACIEAAQAAEDHDIVIDTPAATVLLALPDDVRRAAMNRFARVLTTDDVMLDSLAAEDTLALRTTRSVRYEDQHDHLLLDEATEAEADRLARDAEGLHAAIEALTRRTTPLTRRTFDEPLPGPLGVWVSPLDLARAEHAVLWSDDPALRVLARGTGVQAASTFAVLHQLVTAGAITEDQHEQCMRRLIKARIGHMPLDERRLLDLAADDNWHPAGVAAALARPTTWADARRTLAFYQRLTTQVQTHAPATARDWLYAAVHGAGSFFIRPSAAAGVAACLLATTIEIAAAQGEQVAHLVAATRQALTDTDDPDGIPATDPLPIAATLLRDAYVTGSTRQLATRFVVETFAALGEIDKHAIIRVLLE</sequence>
<reference evidence="3" key="1">
    <citation type="submission" date="2016-06" db="EMBL/GenBank/DDBJ databases">
        <authorList>
            <person name="Varghese N."/>
        </authorList>
    </citation>
    <scope>NUCLEOTIDE SEQUENCE [LARGE SCALE GENOMIC DNA]</scope>
    <source>
        <strain evidence="3">DSM 45555</strain>
    </source>
</reference>
<evidence type="ECO:0000313" key="3">
    <source>
        <dbReference type="Proteomes" id="UP000198551"/>
    </source>
</evidence>
<evidence type="ECO:0000313" key="2">
    <source>
        <dbReference type="EMBL" id="SCF05211.1"/>
    </source>
</evidence>
<dbReference type="SUPFAM" id="SSF48452">
    <property type="entry name" value="TPR-like"/>
    <property type="match status" value="1"/>
</dbReference>
<dbReference type="InterPro" id="IPR011990">
    <property type="entry name" value="TPR-like_helical_dom_sf"/>
</dbReference>
<evidence type="ECO:0000259" key="1">
    <source>
        <dbReference type="Pfam" id="PF20698"/>
    </source>
</evidence>